<dbReference type="InterPro" id="IPR013249">
    <property type="entry name" value="RNA_pol_sigma70_r4_t2"/>
</dbReference>
<comment type="subunit">
    <text evidence="1">Interacts transiently with the RNA polymerase catalytic core formed by RpoA, RpoB, RpoC and RpoZ (2 alpha, 1 beta, 1 beta' and 1 omega subunit) to form the RNA polymerase holoenzyme that can initiate transcription.</text>
</comment>
<dbReference type="GO" id="GO:0016987">
    <property type="term" value="F:sigma factor activity"/>
    <property type="evidence" value="ECO:0007669"/>
    <property type="project" value="InterPro"/>
</dbReference>
<dbReference type="Proteomes" id="UP000307943">
    <property type="component" value="Unassembled WGS sequence"/>
</dbReference>
<dbReference type="InterPro" id="IPR014284">
    <property type="entry name" value="RNA_pol_sigma-70_dom"/>
</dbReference>
<dbReference type="NCBIfam" id="TIGR02937">
    <property type="entry name" value="sigma70-ECF"/>
    <property type="match status" value="1"/>
</dbReference>
<dbReference type="Pfam" id="PF04542">
    <property type="entry name" value="Sigma70_r2"/>
    <property type="match status" value="1"/>
</dbReference>
<keyword evidence="5" id="KW-1185">Reference proteome</keyword>
<dbReference type="Gene3D" id="3.10.450.50">
    <property type="match status" value="1"/>
</dbReference>
<dbReference type="SUPFAM" id="SSF88946">
    <property type="entry name" value="Sigma2 domain of RNA polymerase sigma factors"/>
    <property type="match status" value="1"/>
</dbReference>
<reference evidence="4 5" key="1">
    <citation type="submission" date="2019-05" db="EMBL/GenBank/DDBJ databases">
        <title>We sequenced the genome of Paenibacillus hemerocallicola KCTC 33185 for further insight into its adaptation and study the phylogeny of Paenibacillus.</title>
        <authorList>
            <person name="Narsing Rao M.P."/>
        </authorList>
    </citation>
    <scope>NUCLEOTIDE SEQUENCE [LARGE SCALE GENOMIC DNA]</scope>
    <source>
        <strain evidence="4 5">KCTC 33185</strain>
    </source>
</reference>
<dbReference type="GO" id="GO:0006352">
    <property type="term" value="P:DNA-templated transcription initiation"/>
    <property type="evidence" value="ECO:0007669"/>
    <property type="project" value="InterPro"/>
</dbReference>
<dbReference type="Gene3D" id="1.10.10.10">
    <property type="entry name" value="Winged helix-like DNA-binding domain superfamily/Winged helix DNA-binding domain"/>
    <property type="match status" value="1"/>
</dbReference>
<dbReference type="OrthoDB" id="3211555at2"/>
<evidence type="ECO:0000313" key="5">
    <source>
        <dbReference type="Proteomes" id="UP000307943"/>
    </source>
</evidence>
<dbReference type="GO" id="GO:0003677">
    <property type="term" value="F:DNA binding"/>
    <property type="evidence" value="ECO:0007669"/>
    <property type="project" value="InterPro"/>
</dbReference>
<feature type="domain" description="RNA polymerase sigma factor 70 region 4 type 2" evidence="3">
    <location>
        <begin position="104"/>
        <end position="154"/>
    </location>
</feature>
<dbReference type="InterPro" id="IPR052704">
    <property type="entry name" value="ECF_Sigma-70_Domain"/>
</dbReference>
<evidence type="ECO:0000259" key="2">
    <source>
        <dbReference type="Pfam" id="PF04542"/>
    </source>
</evidence>
<dbReference type="InterPro" id="IPR013325">
    <property type="entry name" value="RNA_pol_sigma_r2"/>
</dbReference>
<dbReference type="InterPro" id="IPR036388">
    <property type="entry name" value="WH-like_DNA-bd_sf"/>
</dbReference>
<dbReference type="NCBIfam" id="NF007214">
    <property type="entry name" value="PRK09636.1"/>
    <property type="match status" value="1"/>
</dbReference>
<sequence>MQELYEQYKGLLFNLAYQLTGSVSDAEDVVQDVFLKAYQLPPEKLTEPGPYLCKMVTNRCRDLYKSARKKREEYFGEWLPEPLVAADSDPADSVARDDLLSYAMLVLLERLSASERAVFVLREALGFEYGEIARLMDKSEVNCRKLFSRASAKMGLDAEAPLPAQTAGEEWVDGFVTALKQGNMNRLLSMLDPDVVLLPDGGGKVQAAVNPIHTAERVAKFLMGIIRKAATIEGEVVIHMERINGEPGMILRSEDGVVHTAALFRVEGGLIRGLYILRNPDKLKSLA</sequence>
<dbReference type="EMBL" id="VDCQ01000024">
    <property type="protein sequence ID" value="TNJ64894.1"/>
    <property type="molecule type" value="Genomic_DNA"/>
</dbReference>
<protein>
    <submittedName>
        <fullName evidence="4">Sigma-70 family RNA polymerase sigma factor</fullName>
    </submittedName>
</protein>
<dbReference type="InterPro" id="IPR007627">
    <property type="entry name" value="RNA_pol_sigma70_r2"/>
</dbReference>
<dbReference type="AlphaFoldDB" id="A0A5C4T713"/>
<feature type="domain" description="RNA polymerase sigma-70 region 2" evidence="2">
    <location>
        <begin position="4"/>
        <end position="69"/>
    </location>
</feature>
<organism evidence="4 5">
    <name type="scientific">Paenibacillus hemerocallicola</name>
    <dbReference type="NCBI Taxonomy" id="1172614"/>
    <lineage>
        <taxon>Bacteria</taxon>
        <taxon>Bacillati</taxon>
        <taxon>Bacillota</taxon>
        <taxon>Bacilli</taxon>
        <taxon>Bacillales</taxon>
        <taxon>Paenibacillaceae</taxon>
        <taxon>Paenibacillus</taxon>
    </lineage>
</organism>
<dbReference type="SUPFAM" id="SSF88659">
    <property type="entry name" value="Sigma3 and sigma4 domains of RNA polymerase sigma factors"/>
    <property type="match status" value="1"/>
</dbReference>
<dbReference type="Pfam" id="PF08281">
    <property type="entry name" value="Sigma70_r4_2"/>
    <property type="match status" value="1"/>
</dbReference>
<evidence type="ECO:0000259" key="3">
    <source>
        <dbReference type="Pfam" id="PF08281"/>
    </source>
</evidence>
<proteinExistence type="predicted"/>
<dbReference type="PANTHER" id="PTHR30173:SF36">
    <property type="entry name" value="ECF RNA POLYMERASE SIGMA FACTOR SIGJ"/>
    <property type="match status" value="1"/>
</dbReference>
<dbReference type="RefSeq" id="WP_139603588.1">
    <property type="nucleotide sequence ID" value="NZ_VDCQ01000024.1"/>
</dbReference>
<evidence type="ECO:0000313" key="4">
    <source>
        <dbReference type="EMBL" id="TNJ64894.1"/>
    </source>
</evidence>
<name>A0A5C4T713_9BACL</name>
<dbReference type="InterPro" id="IPR032710">
    <property type="entry name" value="NTF2-like_dom_sf"/>
</dbReference>
<accession>A0A5C4T713</accession>
<dbReference type="PANTHER" id="PTHR30173">
    <property type="entry name" value="SIGMA 19 FACTOR"/>
    <property type="match status" value="1"/>
</dbReference>
<evidence type="ECO:0000256" key="1">
    <source>
        <dbReference type="ARBA" id="ARBA00011344"/>
    </source>
</evidence>
<dbReference type="Gene3D" id="1.10.1740.10">
    <property type="match status" value="1"/>
</dbReference>
<dbReference type="SUPFAM" id="SSF54427">
    <property type="entry name" value="NTF2-like"/>
    <property type="match status" value="1"/>
</dbReference>
<dbReference type="InterPro" id="IPR013324">
    <property type="entry name" value="RNA_pol_sigma_r3/r4-like"/>
</dbReference>
<gene>
    <name evidence="4" type="ORF">FE784_17845</name>
</gene>
<comment type="caution">
    <text evidence="4">The sequence shown here is derived from an EMBL/GenBank/DDBJ whole genome shotgun (WGS) entry which is preliminary data.</text>
</comment>